<dbReference type="InterPro" id="IPR036661">
    <property type="entry name" value="Luciferase-like_sf"/>
</dbReference>
<protein>
    <submittedName>
        <fullName evidence="6">LLM class F420-dependent oxidoreductase</fullName>
    </submittedName>
</protein>
<keyword evidence="2" id="KW-0288">FMN</keyword>
<evidence type="ECO:0000256" key="3">
    <source>
        <dbReference type="ARBA" id="ARBA00023002"/>
    </source>
</evidence>
<dbReference type="InterPro" id="IPR019952">
    <property type="entry name" value="F420_OxRdatse_Rv1855c_pred"/>
</dbReference>
<dbReference type="Pfam" id="PF00296">
    <property type="entry name" value="Bac_luciferase"/>
    <property type="match status" value="1"/>
</dbReference>
<evidence type="ECO:0000313" key="6">
    <source>
        <dbReference type="EMBL" id="GAA2738468.1"/>
    </source>
</evidence>
<sequence>MRLGLQVSSFTWPDAPASIGPTFGRIAHNAEGAGLASLWVMDHFFQISMIGPPELDMVEAYTALAFAAGQTERIELGTLVTGVTYRHPGVLAKTVTSLDVLSGGRAWLGIGAAWNEEEHRGLGIPYPSTRERFERLEETLQICLQMWAGDDSPYAGRHYQLDRPLNVPQSLSRPHPPILIGGGGEKKTLRLVAQYADACNLFDNGLGPEGIPRKLEVLRGHCEDVGRDYAEIDKTVLARVVMSRDGSGTGPRGGPYASVDETVERFGRLAQAGVDTVLMGLADNTRDETYELVAEVVRQVEPLSAR</sequence>
<gene>
    <name evidence="6" type="ORF">GCM10009867_29790</name>
</gene>
<dbReference type="Gene3D" id="3.20.20.30">
    <property type="entry name" value="Luciferase-like domain"/>
    <property type="match status" value="1"/>
</dbReference>
<reference evidence="6 7" key="1">
    <citation type="journal article" date="2019" name="Int. J. Syst. Evol. Microbiol.">
        <title>The Global Catalogue of Microorganisms (GCM) 10K type strain sequencing project: providing services to taxonomists for standard genome sequencing and annotation.</title>
        <authorList>
            <consortium name="The Broad Institute Genomics Platform"/>
            <consortium name="The Broad Institute Genome Sequencing Center for Infectious Disease"/>
            <person name="Wu L."/>
            <person name="Ma J."/>
        </authorList>
    </citation>
    <scope>NUCLEOTIDE SEQUENCE [LARGE SCALE GENOMIC DNA]</scope>
    <source>
        <strain evidence="6 7">JCM 16378</strain>
    </source>
</reference>
<dbReference type="InterPro" id="IPR011251">
    <property type="entry name" value="Luciferase-like_dom"/>
</dbReference>
<dbReference type="NCBIfam" id="TIGR03560">
    <property type="entry name" value="F420_Rv1855c"/>
    <property type="match status" value="1"/>
</dbReference>
<accession>A0ABN3UVE9</accession>
<dbReference type="InterPro" id="IPR050172">
    <property type="entry name" value="SsuD_RutA_monooxygenase"/>
</dbReference>
<keyword evidence="1" id="KW-0285">Flavoprotein</keyword>
<comment type="caution">
    <text evidence="6">The sequence shown here is derived from an EMBL/GenBank/DDBJ whole genome shotgun (WGS) entry which is preliminary data.</text>
</comment>
<dbReference type="PANTHER" id="PTHR42847:SF8">
    <property type="entry name" value="CONSERVED PROTEIN"/>
    <property type="match status" value="1"/>
</dbReference>
<organism evidence="6 7">
    <name type="scientific">Pedococcus aerophilus</name>
    <dbReference type="NCBI Taxonomy" id="436356"/>
    <lineage>
        <taxon>Bacteria</taxon>
        <taxon>Bacillati</taxon>
        <taxon>Actinomycetota</taxon>
        <taxon>Actinomycetes</taxon>
        <taxon>Micrococcales</taxon>
        <taxon>Intrasporangiaceae</taxon>
        <taxon>Pedococcus</taxon>
    </lineage>
</organism>
<keyword evidence="4" id="KW-0503">Monooxygenase</keyword>
<keyword evidence="7" id="KW-1185">Reference proteome</keyword>
<dbReference type="EMBL" id="BAAARN010000004">
    <property type="protein sequence ID" value="GAA2738468.1"/>
    <property type="molecule type" value="Genomic_DNA"/>
</dbReference>
<feature type="domain" description="Luciferase-like" evidence="5">
    <location>
        <begin position="23"/>
        <end position="245"/>
    </location>
</feature>
<dbReference type="SUPFAM" id="SSF51679">
    <property type="entry name" value="Bacterial luciferase-like"/>
    <property type="match status" value="1"/>
</dbReference>
<dbReference type="RefSeq" id="WP_344194851.1">
    <property type="nucleotide sequence ID" value="NZ_BAAARN010000004.1"/>
</dbReference>
<keyword evidence="3" id="KW-0560">Oxidoreductase</keyword>
<dbReference type="PANTHER" id="PTHR42847">
    <property type="entry name" value="ALKANESULFONATE MONOOXYGENASE"/>
    <property type="match status" value="1"/>
</dbReference>
<name>A0ABN3UVE9_9MICO</name>
<evidence type="ECO:0000256" key="2">
    <source>
        <dbReference type="ARBA" id="ARBA00022643"/>
    </source>
</evidence>
<evidence type="ECO:0000259" key="5">
    <source>
        <dbReference type="Pfam" id="PF00296"/>
    </source>
</evidence>
<evidence type="ECO:0000256" key="4">
    <source>
        <dbReference type="ARBA" id="ARBA00023033"/>
    </source>
</evidence>
<proteinExistence type="predicted"/>
<dbReference type="Proteomes" id="UP001501326">
    <property type="component" value="Unassembled WGS sequence"/>
</dbReference>
<evidence type="ECO:0000313" key="7">
    <source>
        <dbReference type="Proteomes" id="UP001501326"/>
    </source>
</evidence>
<evidence type="ECO:0000256" key="1">
    <source>
        <dbReference type="ARBA" id="ARBA00022630"/>
    </source>
</evidence>